<keyword evidence="5 7" id="KW-1133">Transmembrane helix</keyword>
<dbReference type="OrthoDB" id="1082683at2"/>
<comment type="subcellular location">
    <subcellularLocation>
        <location evidence="1">Cell membrane</location>
        <topology evidence="1">Multi-pass membrane protein</topology>
    </subcellularLocation>
</comment>
<name>A0A5C8GMC5_9BACT</name>
<dbReference type="Proteomes" id="UP000321612">
    <property type="component" value="Unassembled WGS sequence"/>
</dbReference>
<dbReference type="EMBL" id="SDIK01000007">
    <property type="protein sequence ID" value="TXJ63286.1"/>
    <property type="molecule type" value="Genomic_DNA"/>
</dbReference>
<keyword evidence="3" id="KW-1003">Cell membrane</keyword>
<feature type="transmembrane region" description="Helical" evidence="7">
    <location>
        <begin position="6"/>
        <end position="22"/>
    </location>
</feature>
<comment type="caution">
    <text evidence="8">The sequence shown here is derived from an EMBL/GenBank/DDBJ whole genome shotgun (WGS) entry which is preliminary data.</text>
</comment>
<protein>
    <submittedName>
        <fullName evidence="8">GlsB/YeaQ/YmgE family stress response membrane protein</fullName>
    </submittedName>
</protein>
<proteinExistence type="inferred from homology"/>
<feature type="transmembrane region" description="Helical" evidence="7">
    <location>
        <begin position="29"/>
        <end position="50"/>
    </location>
</feature>
<sequence>MNSFIGSLIVGGLAGWLAGFFVKKNKSGCIWNIIIGLLGGVIGGNILSWLNVDWGGGFWGSLGTALFGSVLMLWIWNKVKK</sequence>
<keyword evidence="6 7" id="KW-0472">Membrane</keyword>
<evidence type="ECO:0000256" key="5">
    <source>
        <dbReference type="ARBA" id="ARBA00022989"/>
    </source>
</evidence>
<keyword evidence="4 7" id="KW-0812">Transmembrane</keyword>
<dbReference type="PANTHER" id="PTHR33884:SF3">
    <property type="entry name" value="UPF0410 PROTEIN YMGE"/>
    <property type="match status" value="1"/>
</dbReference>
<evidence type="ECO:0000313" key="8">
    <source>
        <dbReference type="EMBL" id="TXJ63286.1"/>
    </source>
</evidence>
<evidence type="ECO:0000256" key="1">
    <source>
        <dbReference type="ARBA" id="ARBA00004651"/>
    </source>
</evidence>
<feature type="transmembrane region" description="Helical" evidence="7">
    <location>
        <begin position="56"/>
        <end position="76"/>
    </location>
</feature>
<dbReference type="AlphaFoldDB" id="A0A5C8GMC5"/>
<evidence type="ECO:0000256" key="3">
    <source>
        <dbReference type="ARBA" id="ARBA00022475"/>
    </source>
</evidence>
<evidence type="ECO:0000313" key="9">
    <source>
        <dbReference type="Proteomes" id="UP000321612"/>
    </source>
</evidence>
<comment type="similarity">
    <text evidence="2">Belongs to the UPF0410 family.</text>
</comment>
<accession>A0A5C8GMC5</accession>
<dbReference type="Pfam" id="PF04226">
    <property type="entry name" value="Transgly_assoc"/>
    <property type="match status" value="1"/>
</dbReference>
<evidence type="ECO:0000256" key="4">
    <source>
        <dbReference type="ARBA" id="ARBA00022692"/>
    </source>
</evidence>
<dbReference type="PANTHER" id="PTHR33884">
    <property type="entry name" value="UPF0410 PROTEIN YMGE"/>
    <property type="match status" value="1"/>
</dbReference>
<reference evidence="9" key="1">
    <citation type="submission" date="2019-05" db="EMBL/GenBank/DDBJ databases">
        <title>Prevotella brunnea sp. nov., isolated from a wound of a patient.</title>
        <authorList>
            <person name="Buhl M."/>
        </authorList>
    </citation>
    <scope>NUCLEOTIDE SEQUENCE [LARGE SCALE GENOMIC DNA]</scope>
    <source>
        <strain evidence="9">A2672</strain>
    </source>
</reference>
<keyword evidence="9" id="KW-1185">Reference proteome</keyword>
<organism evidence="8 9">
    <name type="scientific">Prevotella brunnea</name>
    <dbReference type="NCBI Taxonomy" id="2508867"/>
    <lineage>
        <taxon>Bacteria</taxon>
        <taxon>Pseudomonadati</taxon>
        <taxon>Bacteroidota</taxon>
        <taxon>Bacteroidia</taxon>
        <taxon>Bacteroidales</taxon>
        <taxon>Prevotellaceae</taxon>
        <taxon>Prevotella</taxon>
    </lineage>
</organism>
<dbReference type="RefSeq" id="WP_130828660.1">
    <property type="nucleotide sequence ID" value="NZ_SDIK01000007.1"/>
</dbReference>
<evidence type="ECO:0000256" key="7">
    <source>
        <dbReference type="SAM" id="Phobius"/>
    </source>
</evidence>
<gene>
    <name evidence="8" type="ORF">ETF27_00930</name>
</gene>
<evidence type="ECO:0000256" key="2">
    <source>
        <dbReference type="ARBA" id="ARBA00011006"/>
    </source>
</evidence>
<evidence type="ECO:0000256" key="6">
    <source>
        <dbReference type="ARBA" id="ARBA00023136"/>
    </source>
</evidence>
<dbReference type="GO" id="GO:0005886">
    <property type="term" value="C:plasma membrane"/>
    <property type="evidence" value="ECO:0007669"/>
    <property type="project" value="UniProtKB-SubCell"/>
</dbReference>
<dbReference type="InterPro" id="IPR007341">
    <property type="entry name" value="Transgly_assoc"/>
</dbReference>